<evidence type="ECO:0000313" key="6">
    <source>
        <dbReference type="EMBL" id="QZD94316.1"/>
    </source>
</evidence>
<feature type="domain" description="NlpC/P60" evidence="5">
    <location>
        <begin position="2"/>
        <end position="136"/>
    </location>
</feature>
<evidence type="ECO:0000313" key="7">
    <source>
        <dbReference type="Proteomes" id="UP000824321"/>
    </source>
</evidence>
<comment type="similarity">
    <text evidence="1">Belongs to the peptidase C40 family.</text>
</comment>
<reference evidence="6 7" key="1">
    <citation type="submission" date="2021-08" db="EMBL/GenBank/DDBJ databases">
        <title>Comparative Genomics Analysis of the Genus Qipengyuania Reveals Extensive Genetic Diversity and Metabolic Versatility, Including the Description of Fifteen Novel Species.</title>
        <authorList>
            <person name="Liu Y."/>
        </authorList>
    </citation>
    <scope>NUCLEOTIDE SEQUENCE [LARGE SCALE GENOMIC DNA]</scope>
    <source>
        <strain evidence="6 7">1NDH1</strain>
    </source>
</reference>
<dbReference type="RefSeq" id="WP_221430063.1">
    <property type="nucleotide sequence ID" value="NZ_CP081294.1"/>
</dbReference>
<dbReference type="Pfam" id="PF00877">
    <property type="entry name" value="NLPC_P60"/>
    <property type="match status" value="1"/>
</dbReference>
<dbReference type="PROSITE" id="PS51935">
    <property type="entry name" value="NLPC_P60"/>
    <property type="match status" value="1"/>
</dbReference>
<sequence length="136" mass="14560">MTSLAERFAAEAERLEGARFRLHGREPCTGLDCAGLVACALENAGGPKAVLPPYHLRNLSIAPFAAAALCCGFEEISGAILRGDLLLVTPGPDQQHLVIALGRNRFVHAHAGLRRVVLQGGLPAWRSLAQWRLTSD</sequence>
<proteinExistence type="inferred from homology"/>
<keyword evidence="2" id="KW-0645">Protease</keyword>
<evidence type="ECO:0000259" key="5">
    <source>
        <dbReference type="PROSITE" id="PS51935"/>
    </source>
</evidence>
<evidence type="ECO:0000256" key="4">
    <source>
        <dbReference type="ARBA" id="ARBA00022807"/>
    </source>
</evidence>
<accession>A0ABX8ZZ76</accession>
<dbReference type="InterPro" id="IPR038765">
    <property type="entry name" value="Papain-like_cys_pep_sf"/>
</dbReference>
<dbReference type="EMBL" id="CP081294">
    <property type="protein sequence ID" value="QZD94316.1"/>
    <property type="molecule type" value="Genomic_DNA"/>
</dbReference>
<evidence type="ECO:0000256" key="1">
    <source>
        <dbReference type="ARBA" id="ARBA00007074"/>
    </source>
</evidence>
<keyword evidence="4" id="KW-0788">Thiol protease</keyword>
<evidence type="ECO:0000256" key="3">
    <source>
        <dbReference type="ARBA" id="ARBA00022801"/>
    </source>
</evidence>
<dbReference type="InterPro" id="IPR000064">
    <property type="entry name" value="NLP_P60_dom"/>
</dbReference>
<keyword evidence="7" id="KW-1185">Reference proteome</keyword>
<dbReference type="SUPFAM" id="SSF54001">
    <property type="entry name" value="Cysteine proteinases"/>
    <property type="match status" value="1"/>
</dbReference>
<name>A0ABX8ZZ76_9SPHN</name>
<keyword evidence="3" id="KW-0378">Hydrolase</keyword>
<dbReference type="Gene3D" id="3.90.1720.10">
    <property type="entry name" value="endopeptidase domain like (from Nostoc punctiforme)"/>
    <property type="match status" value="1"/>
</dbReference>
<protein>
    <submittedName>
        <fullName evidence="6">C40 family peptidase</fullName>
    </submittedName>
</protein>
<evidence type="ECO:0000256" key="2">
    <source>
        <dbReference type="ARBA" id="ARBA00022670"/>
    </source>
</evidence>
<dbReference type="Proteomes" id="UP000824321">
    <property type="component" value="Chromosome"/>
</dbReference>
<gene>
    <name evidence="6" type="ORF">K3136_09440</name>
</gene>
<organism evidence="6 7">
    <name type="scientific">Qipengyuania gelatinilytica</name>
    <dbReference type="NCBI Taxonomy" id="2867231"/>
    <lineage>
        <taxon>Bacteria</taxon>
        <taxon>Pseudomonadati</taxon>
        <taxon>Pseudomonadota</taxon>
        <taxon>Alphaproteobacteria</taxon>
        <taxon>Sphingomonadales</taxon>
        <taxon>Erythrobacteraceae</taxon>
        <taxon>Qipengyuania</taxon>
    </lineage>
</organism>